<reference evidence="1 2" key="1">
    <citation type="submission" date="2019-04" db="EMBL/GenBank/DDBJ databases">
        <title>Streptomyces lasaliensis sp. nov., an Actinomycete isolated from soil which produces the polyether antibiotic lasalocid.</title>
        <authorList>
            <person name="Erwin G."/>
            <person name="Haber C."/>
        </authorList>
    </citation>
    <scope>NUCLEOTIDE SEQUENCE [LARGE SCALE GENOMIC DNA]</scope>
    <source>
        <strain evidence="1 2">X-537</strain>
    </source>
</reference>
<organism evidence="1 2">
    <name type="scientific">Streptomyces lasalocidi</name>
    <name type="common">Streptomyces lasaliensis</name>
    <dbReference type="NCBI Taxonomy" id="324833"/>
    <lineage>
        <taxon>Bacteria</taxon>
        <taxon>Bacillati</taxon>
        <taxon>Actinomycetota</taxon>
        <taxon>Actinomycetes</taxon>
        <taxon>Kitasatosporales</taxon>
        <taxon>Streptomycetaceae</taxon>
        <taxon>Streptomyces</taxon>
    </lineage>
</organism>
<evidence type="ECO:0000313" key="2">
    <source>
        <dbReference type="Proteomes" id="UP000305929"/>
    </source>
</evidence>
<keyword evidence="2" id="KW-1185">Reference proteome</keyword>
<dbReference type="Proteomes" id="UP000305929">
    <property type="component" value="Unassembled WGS sequence"/>
</dbReference>
<name>A0A4U5WGP6_STRLS</name>
<dbReference type="Pfam" id="PF14435">
    <property type="entry name" value="SUKH-4"/>
    <property type="match status" value="2"/>
</dbReference>
<sequence>MGRTDTVTPVITLTEDALDPYVTHVPTRRWLTGPGLPVDGGLLTFDAVRTEGLRTVGDSTGDPGRLAARLRDQLVIGGILGADGRERESVLLDGLTGAVSTTHFLHDRPDLMRTRPLAPSLGTLVRFATAADELAALRGQFASYAGRFGPEAVAEATNQLLAIFGTDPQGRPAPFWTITAVIRPLALVAGPGTRSELALDLPPRLLDDAFGAAAIIRFEEVDFPAALTHEPTRRFLREVGLPEDGVWFGGNTEVQLPTLAEYHEADCAPATVPLPPTADRLIRLGRLVEDTSLVVDGGTGAVLSWGERDAALRPLNADVSTLAFTLWLVHQERSLDAIHELTDAYDQLADTMTRTLSAVDPVACAPGRRHWPTAFAAGVGGGPAPGALKTTWSA</sequence>
<proteinExistence type="predicted"/>
<dbReference type="AlphaFoldDB" id="A0A4U5WGP6"/>
<dbReference type="OrthoDB" id="4323058at2"/>
<dbReference type="EMBL" id="SZNQ01000001">
    <property type="protein sequence ID" value="TKT01054.1"/>
    <property type="molecule type" value="Genomic_DNA"/>
</dbReference>
<comment type="caution">
    <text evidence="1">The sequence shown here is derived from an EMBL/GenBank/DDBJ whole genome shotgun (WGS) entry which is preliminary data.</text>
</comment>
<evidence type="ECO:0008006" key="3">
    <source>
        <dbReference type="Google" id="ProtNLM"/>
    </source>
</evidence>
<evidence type="ECO:0000313" key="1">
    <source>
        <dbReference type="EMBL" id="TKT01054.1"/>
    </source>
</evidence>
<gene>
    <name evidence="1" type="ORF">E4U91_13625</name>
</gene>
<dbReference type="InterPro" id="IPR025851">
    <property type="entry name" value="SUKH-4"/>
</dbReference>
<protein>
    <recommendedName>
        <fullName evidence="3">SUKH-4 family immunity protein</fullName>
    </recommendedName>
</protein>
<dbReference type="RefSeq" id="WP_137307107.1">
    <property type="nucleotide sequence ID" value="NZ_SZNQ01000001.1"/>
</dbReference>
<accession>A0A4U5WGP6</accession>